<dbReference type="InterPro" id="IPR001214">
    <property type="entry name" value="SET_dom"/>
</dbReference>
<accession>A0AAE0HQH4</accession>
<sequence length="442" mass="49072">MHTLFPLITGLSVAGFAVAFQEQTGKTKSCFWSPLVAEDQLICAAPLSKQRPRTVLNVKTPELWDHRSGERYEPPREYTVPPPWQGPEHCHIEFCIFSNPDAGEGMSLVTTSRSAFVVATSEMPLSTGLEAGAFYETEIAGKGSGLIANRTIRKGEIIMERPPALLIQSVPHADLSPEVRSDVYQAAVDRLPEPARARFLRQVGSNIYDKIDRNSFRIFVDGDRKHSAHLGVFPEVSKFNHDCRPNVHYRLSGLKHTTVAVRDIPAGEELTISYIYTGIARSKRLSQLDQWGFACSCQQCTLNTTESGASDNRIRQIKDLEAEIEELMSQKRRGVGLRPEMGGKLVQLYREERLDAYLAPAYTRAALIYAMFADEDRAREYAAEAVAALERETGPRAKDGESMRRLAEAPRGHWAWGVKVRKGRGGGGKNKTEGGKAEGKGK</sequence>
<protein>
    <recommendedName>
        <fullName evidence="3">SET domain-containing protein</fullName>
    </recommendedName>
</protein>
<dbReference type="SMART" id="SM00317">
    <property type="entry name" value="SET"/>
    <property type="match status" value="1"/>
</dbReference>
<comment type="caution">
    <text evidence="4">The sequence shown here is derived from an EMBL/GenBank/DDBJ whole genome shotgun (WGS) entry which is preliminary data.</text>
</comment>
<dbReference type="CDD" id="cd20071">
    <property type="entry name" value="SET_SMYD"/>
    <property type="match status" value="1"/>
</dbReference>
<feature type="compositionally biased region" description="Basic and acidic residues" evidence="1">
    <location>
        <begin position="430"/>
        <end position="442"/>
    </location>
</feature>
<name>A0AAE0HQH4_9PEZI</name>
<feature type="region of interest" description="Disordered" evidence="1">
    <location>
        <begin position="418"/>
        <end position="442"/>
    </location>
</feature>
<dbReference type="Pfam" id="PF00856">
    <property type="entry name" value="SET"/>
    <property type="match status" value="1"/>
</dbReference>
<evidence type="ECO:0000313" key="5">
    <source>
        <dbReference type="Proteomes" id="UP001278766"/>
    </source>
</evidence>
<reference evidence="4" key="1">
    <citation type="journal article" date="2023" name="Mol. Phylogenet. Evol.">
        <title>Genome-scale phylogeny and comparative genomics of the fungal order Sordariales.</title>
        <authorList>
            <person name="Hensen N."/>
            <person name="Bonometti L."/>
            <person name="Westerberg I."/>
            <person name="Brannstrom I.O."/>
            <person name="Guillou S."/>
            <person name="Cros-Aarteil S."/>
            <person name="Calhoun S."/>
            <person name="Haridas S."/>
            <person name="Kuo A."/>
            <person name="Mondo S."/>
            <person name="Pangilinan J."/>
            <person name="Riley R."/>
            <person name="LaButti K."/>
            <person name="Andreopoulos B."/>
            <person name="Lipzen A."/>
            <person name="Chen C."/>
            <person name="Yan M."/>
            <person name="Daum C."/>
            <person name="Ng V."/>
            <person name="Clum A."/>
            <person name="Steindorff A."/>
            <person name="Ohm R.A."/>
            <person name="Martin F."/>
            <person name="Silar P."/>
            <person name="Natvig D.O."/>
            <person name="Lalanne C."/>
            <person name="Gautier V."/>
            <person name="Ament-Velasquez S.L."/>
            <person name="Kruys A."/>
            <person name="Hutchinson M.I."/>
            <person name="Powell A.J."/>
            <person name="Barry K."/>
            <person name="Miller A.N."/>
            <person name="Grigoriev I.V."/>
            <person name="Debuchy R."/>
            <person name="Gladieux P."/>
            <person name="Hiltunen Thoren M."/>
            <person name="Johannesson H."/>
        </authorList>
    </citation>
    <scope>NUCLEOTIDE SEQUENCE</scope>
    <source>
        <strain evidence="4">CBS 168.71</strain>
    </source>
</reference>
<evidence type="ECO:0000313" key="4">
    <source>
        <dbReference type="EMBL" id="KAK3300599.1"/>
    </source>
</evidence>
<evidence type="ECO:0000256" key="2">
    <source>
        <dbReference type="SAM" id="SignalP"/>
    </source>
</evidence>
<gene>
    <name evidence="4" type="ORF">B0H64DRAFT_428639</name>
</gene>
<dbReference type="InterPro" id="IPR053185">
    <property type="entry name" value="SET_domain_protein"/>
</dbReference>
<dbReference type="SUPFAM" id="SSF82199">
    <property type="entry name" value="SET domain"/>
    <property type="match status" value="1"/>
</dbReference>
<dbReference type="EMBL" id="JAUEPN010000001">
    <property type="protein sequence ID" value="KAK3300599.1"/>
    <property type="molecule type" value="Genomic_DNA"/>
</dbReference>
<dbReference type="InterPro" id="IPR046341">
    <property type="entry name" value="SET_dom_sf"/>
</dbReference>
<dbReference type="Proteomes" id="UP001278766">
    <property type="component" value="Unassembled WGS sequence"/>
</dbReference>
<dbReference type="RefSeq" id="XP_062664113.1">
    <property type="nucleotide sequence ID" value="XM_062805856.1"/>
</dbReference>
<dbReference type="Gene3D" id="2.170.270.10">
    <property type="entry name" value="SET domain"/>
    <property type="match status" value="1"/>
</dbReference>
<dbReference type="AlphaFoldDB" id="A0AAE0HQH4"/>
<dbReference type="PROSITE" id="PS50280">
    <property type="entry name" value="SET"/>
    <property type="match status" value="1"/>
</dbReference>
<feature type="chain" id="PRO_5041931024" description="SET domain-containing protein" evidence="2">
    <location>
        <begin position="20"/>
        <end position="442"/>
    </location>
</feature>
<proteinExistence type="predicted"/>
<feature type="signal peptide" evidence="2">
    <location>
        <begin position="1"/>
        <end position="19"/>
    </location>
</feature>
<dbReference type="PANTHER" id="PTHR47332:SF6">
    <property type="entry name" value="SET DOMAIN-CONTAINING PROTEIN"/>
    <property type="match status" value="1"/>
</dbReference>
<dbReference type="PANTHER" id="PTHR47332">
    <property type="entry name" value="SET DOMAIN-CONTAINING PROTEIN 5"/>
    <property type="match status" value="1"/>
</dbReference>
<evidence type="ECO:0000259" key="3">
    <source>
        <dbReference type="PROSITE" id="PS50280"/>
    </source>
</evidence>
<feature type="domain" description="SET" evidence="3">
    <location>
        <begin position="130"/>
        <end position="275"/>
    </location>
</feature>
<evidence type="ECO:0000256" key="1">
    <source>
        <dbReference type="SAM" id="MobiDB-lite"/>
    </source>
</evidence>
<reference evidence="4" key="2">
    <citation type="submission" date="2023-06" db="EMBL/GenBank/DDBJ databases">
        <authorList>
            <consortium name="Lawrence Berkeley National Laboratory"/>
            <person name="Haridas S."/>
            <person name="Hensen N."/>
            <person name="Bonometti L."/>
            <person name="Westerberg I."/>
            <person name="Brannstrom I.O."/>
            <person name="Guillou S."/>
            <person name="Cros-Aarteil S."/>
            <person name="Calhoun S."/>
            <person name="Kuo A."/>
            <person name="Mondo S."/>
            <person name="Pangilinan J."/>
            <person name="Riley R."/>
            <person name="Labutti K."/>
            <person name="Andreopoulos B."/>
            <person name="Lipzen A."/>
            <person name="Chen C."/>
            <person name="Yanf M."/>
            <person name="Daum C."/>
            <person name="Ng V."/>
            <person name="Clum A."/>
            <person name="Steindorff A."/>
            <person name="Ohm R."/>
            <person name="Martin F."/>
            <person name="Silar P."/>
            <person name="Natvig D."/>
            <person name="Lalanne C."/>
            <person name="Gautier V."/>
            <person name="Ament-Velasquez S.L."/>
            <person name="Kruys A."/>
            <person name="Hutchinson M.I."/>
            <person name="Powell A.J."/>
            <person name="Barry K."/>
            <person name="Miller A.N."/>
            <person name="Grigoriev I.V."/>
            <person name="Debuchy R."/>
            <person name="Gladieux P."/>
            <person name="Thoren M.H."/>
            <person name="Johannesson H."/>
        </authorList>
    </citation>
    <scope>NUCLEOTIDE SEQUENCE</scope>
    <source>
        <strain evidence="4">CBS 168.71</strain>
    </source>
</reference>
<dbReference type="GeneID" id="87842804"/>
<organism evidence="4 5">
    <name type="scientific">Chaetomium fimeti</name>
    <dbReference type="NCBI Taxonomy" id="1854472"/>
    <lineage>
        <taxon>Eukaryota</taxon>
        <taxon>Fungi</taxon>
        <taxon>Dikarya</taxon>
        <taxon>Ascomycota</taxon>
        <taxon>Pezizomycotina</taxon>
        <taxon>Sordariomycetes</taxon>
        <taxon>Sordariomycetidae</taxon>
        <taxon>Sordariales</taxon>
        <taxon>Chaetomiaceae</taxon>
        <taxon>Chaetomium</taxon>
    </lineage>
</organism>
<keyword evidence="2" id="KW-0732">Signal</keyword>
<keyword evidence="5" id="KW-1185">Reference proteome</keyword>